<name>A0A9D7LVI0_9RHOO</name>
<dbReference type="Proteomes" id="UP000808146">
    <property type="component" value="Unassembled WGS sequence"/>
</dbReference>
<dbReference type="EMBL" id="JADKBR010000021">
    <property type="protein sequence ID" value="MBK8891973.1"/>
    <property type="molecule type" value="Genomic_DNA"/>
</dbReference>
<evidence type="ECO:0000256" key="2">
    <source>
        <dbReference type="SAM" id="SignalP"/>
    </source>
</evidence>
<feature type="signal peptide" evidence="2">
    <location>
        <begin position="1"/>
        <end position="25"/>
    </location>
</feature>
<evidence type="ECO:0000313" key="4">
    <source>
        <dbReference type="Proteomes" id="UP000808146"/>
    </source>
</evidence>
<dbReference type="NCBIfam" id="TIGR03016">
    <property type="entry name" value="pepcterm_hypo_1"/>
    <property type="match status" value="1"/>
</dbReference>
<gene>
    <name evidence="3" type="ORF">IPN75_17130</name>
</gene>
<proteinExistence type="predicted"/>
<protein>
    <submittedName>
        <fullName evidence="3">TIGR03016 family PEP-CTERM system-associated outer membrane protein</fullName>
    </submittedName>
</protein>
<dbReference type="AlphaFoldDB" id="A0A9D7LVI0"/>
<evidence type="ECO:0000256" key="1">
    <source>
        <dbReference type="SAM" id="MobiDB-lite"/>
    </source>
</evidence>
<sequence>MKSDIVRLVATTSVLCCCFTLPVMAQQPDSAVAPMGQATPGFAGAQDPGAQTGTASDGGNPGRTWSIVPRIGLTETLTDNIDLSSTNKQSGLISQVSPGIHIDARTARLKLYLDYALNGIAYSSGNNGNQTQNALSAFGTLEAIDNWLFLDFSGQIAQQIISPFGVQSPNNAYNNNNSTETSTYRLSPYIRGQLAGSADYFLRYNAAVTNSQSGSLSDVTLSQWLGQVRGTTRFQNLNWAIDGSQQNTDYSGGRNYQDGRLSGVLIYRFFPEFRLRGSGGWETNNYQSINSQGQSTYGGGFDWTPTERTQAAGFWEHRFFGTGHNILLSHRFPLSSIRYTDTKDVALIPNQFTGTGAGTVYDQYFQIFASLIPDPIARDAYVRNYLNQIGVAPNAQAVSDYLSNRPRVQRNQQLSLVWYGSRNSITFVAARNETEALTVLGNNTGVAGQFSTIVQRGYTATLSHRLTPLTGLNLSGSRMESQSGLTNNLNTTMTTYQLGVSTRFGAKTVGSINANHTQFDSDTSPYSANSIVGTVATFF</sequence>
<feature type="region of interest" description="Disordered" evidence="1">
    <location>
        <begin position="37"/>
        <end position="62"/>
    </location>
</feature>
<feature type="chain" id="PRO_5039680993" evidence="2">
    <location>
        <begin position="26"/>
        <end position="539"/>
    </location>
</feature>
<dbReference type="InterPro" id="IPR017467">
    <property type="entry name" value="CHP03016_PEP-CTERM"/>
</dbReference>
<reference evidence="3" key="1">
    <citation type="submission" date="2020-10" db="EMBL/GenBank/DDBJ databases">
        <title>Connecting structure to function with the recovery of over 1000 high-quality activated sludge metagenome-assembled genomes encoding full-length rRNA genes using long-read sequencing.</title>
        <authorList>
            <person name="Singleton C.M."/>
            <person name="Petriglieri F."/>
            <person name="Kristensen J.M."/>
            <person name="Kirkegaard R.H."/>
            <person name="Michaelsen T.Y."/>
            <person name="Andersen M.H."/>
            <person name="Karst S.M."/>
            <person name="Dueholm M.S."/>
            <person name="Nielsen P.H."/>
            <person name="Albertsen M."/>
        </authorList>
    </citation>
    <scope>NUCLEOTIDE SEQUENCE</scope>
    <source>
        <strain evidence="3">OdNE_18-Q3-R46-58_BAT3C.305</strain>
    </source>
</reference>
<comment type="caution">
    <text evidence="3">The sequence shown here is derived from an EMBL/GenBank/DDBJ whole genome shotgun (WGS) entry which is preliminary data.</text>
</comment>
<keyword evidence="2" id="KW-0732">Signal</keyword>
<accession>A0A9D7LVI0</accession>
<organism evidence="3 4">
    <name type="scientific">Candidatus Dechloromonas phosphorivorans</name>
    <dbReference type="NCBI Taxonomy" id="2899244"/>
    <lineage>
        <taxon>Bacteria</taxon>
        <taxon>Pseudomonadati</taxon>
        <taxon>Pseudomonadota</taxon>
        <taxon>Betaproteobacteria</taxon>
        <taxon>Rhodocyclales</taxon>
        <taxon>Azonexaceae</taxon>
        <taxon>Dechloromonas</taxon>
    </lineage>
</organism>
<evidence type="ECO:0000313" key="3">
    <source>
        <dbReference type="EMBL" id="MBK8891973.1"/>
    </source>
</evidence>